<dbReference type="EMBL" id="KQ976836">
    <property type="protein sequence ID" value="KYN07974.1"/>
    <property type="molecule type" value="Genomic_DNA"/>
</dbReference>
<dbReference type="Proteomes" id="UP000078542">
    <property type="component" value="Unassembled WGS sequence"/>
</dbReference>
<accession>A0A151IPM2</accession>
<protein>
    <submittedName>
        <fullName evidence="1">Uncharacterized protein</fullName>
    </submittedName>
</protein>
<evidence type="ECO:0000313" key="2">
    <source>
        <dbReference type="Proteomes" id="UP000078542"/>
    </source>
</evidence>
<dbReference type="AlphaFoldDB" id="A0A151IPM2"/>
<organism evidence="1 2">
    <name type="scientific">Cyphomyrmex costatus</name>
    <dbReference type="NCBI Taxonomy" id="456900"/>
    <lineage>
        <taxon>Eukaryota</taxon>
        <taxon>Metazoa</taxon>
        <taxon>Ecdysozoa</taxon>
        <taxon>Arthropoda</taxon>
        <taxon>Hexapoda</taxon>
        <taxon>Insecta</taxon>
        <taxon>Pterygota</taxon>
        <taxon>Neoptera</taxon>
        <taxon>Endopterygota</taxon>
        <taxon>Hymenoptera</taxon>
        <taxon>Apocrita</taxon>
        <taxon>Aculeata</taxon>
        <taxon>Formicoidea</taxon>
        <taxon>Formicidae</taxon>
        <taxon>Myrmicinae</taxon>
        <taxon>Cyphomyrmex</taxon>
    </lineage>
</organism>
<proteinExistence type="predicted"/>
<gene>
    <name evidence="1" type="ORF">ALC62_01056</name>
</gene>
<evidence type="ECO:0000313" key="1">
    <source>
        <dbReference type="EMBL" id="KYN07974.1"/>
    </source>
</evidence>
<sequence length="143" mass="15851">QNCSFCTVDAIKVIKRDQDTRVGKRGGRKDACGSVSVISRSGIILRYTRKGGGGPLEGEMEHEAREARPIGAQGAFVSNSMHYIYTPAPLLLDPKIYPSFDRETLPAKRASIRSLRCWISISFIILRLVSTLRNLIREICLSG</sequence>
<name>A0A151IPM2_9HYME</name>
<reference evidence="1 2" key="1">
    <citation type="submission" date="2016-03" db="EMBL/GenBank/DDBJ databases">
        <title>Cyphomyrmex costatus WGS genome.</title>
        <authorList>
            <person name="Nygaard S."/>
            <person name="Hu H."/>
            <person name="Boomsma J."/>
            <person name="Zhang G."/>
        </authorList>
    </citation>
    <scope>NUCLEOTIDE SEQUENCE [LARGE SCALE GENOMIC DNA]</scope>
    <source>
        <strain evidence="1">MS0001</strain>
        <tissue evidence="1">Whole body</tissue>
    </source>
</reference>
<keyword evidence="2" id="KW-1185">Reference proteome</keyword>
<feature type="non-terminal residue" evidence="1">
    <location>
        <position position="1"/>
    </location>
</feature>